<dbReference type="Proteomes" id="UP000299102">
    <property type="component" value="Unassembled WGS sequence"/>
</dbReference>
<keyword evidence="2" id="KW-1185">Reference proteome</keyword>
<organism evidence="1 2">
    <name type="scientific">Eumeta variegata</name>
    <name type="common">Bagworm moth</name>
    <name type="synonym">Eumeta japonica</name>
    <dbReference type="NCBI Taxonomy" id="151549"/>
    <lineage>
        <taxon>Eukaryota</taxon>
        <taxon>Metazoa</taxon>
        <taxon>Ecdysozoa</taxon>
        <taxon>Arthropoda</taxon>
        <taxon>Hexapoda</taxon>
        <taxon>Insecta</taxon>
        <taxon>Pterygota</taxon>
        <taxon>Neoptera</taxon>
        <taxon>Endopterygota</taxon>
        <taxon>Lepidoptera</taxon>
        <taxon>Glossata</taxon>
        <taxon>Ditrysia</taxon>
        <taxon>Tineoidea</taxon>
        <taxon>Psychidae</taxon>
        <taxon>Oiketicinae</taxon>
        <taxon>Eumeta</taxon>
    </lineage>
</organism>
<dbReference type="EMBL" id="BGZK01000518">
    <property type="protein sequence ID" value="GBP48199.1"/>
    <property type="molecule type" value="Genomic_DNA"/>
</dbReference>
<protein>
    <submittedName>
        <fullName evidence="1">Uncharacterized protein</fullName>
    </submittedName>
</protein>
<dbReference type="AlphaFoldDB" id="A0A4C1WCJ3"/>
<accession>A0A4C1WCJ3</accession>
<evidence type="ECO:0000313" key="2">
    <source>
        <dbReference type="Proteomes" id="UP000299102"/>
    </source>
</evidence>
<comment type="caution">
    <text evidence="1">The sequence shown here is derived from an EMBL/GenBank/DDBJ whole genome shotgun (WGS) entry which is preliminary data.</text>
</comment>
<evidence type="ECO:0000313" key="1">
    <source>
        <dbReference type="EMBL" id="GBP48199.1"/>
    </source>
</evidence>
<reference evidence="1 2" key="1">
    <citation type="journal article" date="2019" name="Commun. Biol.">
        <title>The bagworm genome reveals a unique fibroin gene that provides high tensile strength.</title>
        <authorList>
            <person name="Kono N."/>
            <person name="Nakamura H."/>
            <person name="Ohtoshi R."/>
            <person name="Tomita M."/>
            <person name="Numata K."/>
            <person name="Arakawa K."/>
        </authorList>
    </citation>
    <scope>NUCLEOTIDE SEQUENCE [LARGE SCALE GENOMIC DNA]</scope>
</reference>
<proteinExistence type="predicted"/>
<name>A0A4C1WCJ3_EUMVA</name>
<gene>
    <name evidence="1" type="ORF">EVAR_27586_1</name>
</gene>
<sequence length="76" mass="7756">MDAEYGSNSLPLLAECGSAGAGAASAVDGALHPLDPPPPDVLLALLARNKALEAVVTGRVALVTARYEPECNRLQS</sequence>